<evidence type="ECO:0000313" key="3">
    <source>
        <dbReference type="Proteomes" id="UP000069443"/>
    </source>
</evidence>
<keyword evidence="3" id="KW-1185">Reference proteome</keyword>
<dbReference type="RefSeq" id="WP_084395081.1">
    <property type="nucleotide sequence ID" value="NZ_BCSY01000036.1"/>
</dbReference>
<dbReference type="AlphaFoldDB" id="A0A117I9J6"/>
<evidence type="ECO:0000313" key="2">
    <source>
        <dbReference type="EMBL" id="GAS94937.1"/>
    </source>
</evidence>
<dbReference type="Pfam" id="PF12671">
    <property type="entry name" value="Amidase_6"/>
    <property type="match status" value="1"/>
</dbReference>
<dbReference type="OrthoDB" id="4964680at2"/>
<dbReference type="Proteomes" id="UP000069443">
    <property type="component" value="Unassembled WGS sequence"/>
</dbReference>
<reference evidence="3" key="1">
    <citation type="journal article" date="2016" name="Genome Announc.">
        <title>Draft Genome Sequences of Five Rapidly Growing Mycobacterium Species, M. thermoresistibile, M. fortuitum subsp. acetamidolyticum, M. canariasense, M. brisbanense, and M. novocastrense.</title>
        <authorList>
            <person name="Katahira K."/>
            <person name="Ogura Y."/>
            <person name="Gotoh Y."/>
            <person name="Hayashi T."/>
        </authorList>
    </citation>
    <scope>NUCLEOTIDE SEQUENCE [LARGE SCALE GENOMIC DNA]</scope>
    <source>
        <strain evidence="3">JCM15298</strain>
    </source>
</reference>
<gene>
    <name evidence="2" type="ORF">RMCC_1903</name>
</gene>
<protein>
    <submittedName>
        <fullName evidence="2">Amidase</fullName>
    </submittedName>
</protein>
<accession>A0A117I9J6</accession>
<comment type="caution">
    <text evidence="2">The sequence shown here is derived from an EMBL/GenBank/DDBJ whole genome shotgun (WGS) entry which is preliminary data.</text>
</comment>
<evidence type="ECO:0000259" key="1">
    <source>
        <dbReference type="Pfam" id="PF12671"/>
    </source>
</evidence>
<feature type="domain" description="Putative amidase" evidence="1">
    <location>
        <begin position="208"/>
        <end position="268"/>
    </location>
</feature>
<proteinExistence type="predicted"/>
<name>A0A117I9J6_MYCCR</name>
<dbReference type="EMBL" id="BCSY01000036">
    <property type="protein sequence ID" value="GAS94937.1"/>
    <property type="molecule type" value="Genomic_DNA"/>
</dbReference>
<organism evidence="2 3">
    <name type="scientific">Mycolicibacterium canariasense</name>
    <name type="common">Mycobacterium canariasense</name>
    <dbReference type="NCBI Taxonomy" id="228230"/>
    <lineage>
        <taxon>Bacteria</taxon>
        <taxon>Bacillati</taxon>
        <taxon>Actinomycetota</taxon>
        <taxon>Actinomycetes</taxon>
        <taxon>Mycobacteriales</taxon>
        <taxon>Mycobacteriaceae</taxon>
        <taxon>Mycolicibacterium</taxon>
    </lineage>
</organism>
<dbReference type="STRING" id="228230.RMCC_1903"/>
<dbReference type="InterPro" id="IPR024301">
    <property type="entry name" value="Amidase_6"/>
</dbReference>
<reference evidence="3" key="2">
    <citation type="submission" date="2016-02" db="EMBL/GenBank/DDBJ databases">
        <title>Draft genome sequence of five rapidly growing Mycobacterium species.</title>
        <authorList>
            <person name="Katahira K."/>
            <person name="Gotou Y."/>
            <person name="Iida K."/>
            <person name="Ogura Y."/>
            <person name="Hayashi T."/>
        </authorList>
    </citation>
    <scope>NUCLEOTIDE SEQUENCE [LARGE SCALE GENOMIC DNA]</scope>
    <source>
        <strain evidence="3">JCM15298</strain>
    </source>
</reference>
<sequence length="278" mass="30575">MTVVAPVSLAASTHPTRPQIEGWDITHLEAAADRWRSQADHSERAFEQHRQNMSAPGGTTWLGDAKDSALHRVTTDLAVVRRQVQVQRACSDVAVNGCQDLRNAQRKTLEAIAEAEADGYQVREDLSVLDTRDMPLSEMVQRRRRGIEHSEYIRWNAEQLAAADAHIGTQLTTMANELAGISFTGGGDDDSVQMLDDHKPKDHQLSEARKRAIAYADEWAGSESDPHRHNPDYANFGDGGGDCTNFASQVMRAGGFQDVGDGIDDWHRGDGAMIRTCG</sequence>